<dbReference type="FunFam" id="3.30.420.40:FF:000007">
    <property type="entry name" value="Glycerol kinase"/>
    <property type="match status" value="1"/>
</dbReference>
<sequence>MAIKRPEYILAIDQGTTGTRAVIFNKNARRVAATSIAMDPINPHSGWVEQAPIDIWRTTQTAITETMIEAGIRADAIKAIGIASQRETTIIWDKKTGQPIYNAIVWSSTQSQAIADQILQAGHTEMIREKTGLPLSAYFSATKIRWILDHVPGAQAEAERGNLLFGTVDSWLIWNLTDHQAHLTDISNAARTMLFNIHTQAWDDELLSLFNIPKSMLPTVTRSNGQIATTNPMQFFGSEIPITAVIGDQNAGLIGQLGFNPGTVKSTYGSGAFLLLNTGHHLIDSQHDLASTIAYQIDDQPVYALEGSVFTAGSAIQWLNEQLNLIDEVTDSWEAAQQATSDDSLYVVPAFLGLGAPYWDPQARGAVFGITRTTNRNDFIKATLQSIAYQTADILRTMKADTGHQIDVLKADGSVSRNPYLMQFQSDITGLTIERSVYEDTTPLGAAFLAGLAVGYWESLDDLATLTSQGRTFQPTMSVEKRLQLKKGWQRAIDATRFFANENA</sequence>
<comment type="pathway">
    <text evidence="1">Polyol metabolism; glycerol degradation via glycerol kinase pathway; sn-glycerol 3-phosphate from glycerol: step 1/1.</text>
</comment>
<dbReference type="EMBL" id="CP060724">
    <property type="protein sequence ID" value="QNN75771.1"/>
    <property type="molecule type" value="Genomic_DNA"/>
</dbReference>
<dbReference type="Pfam" id="PF00370">
    <property type="entry name" value="FGGY_N"/>
    <property type="match status" value="1"/>
</dbReference>
<dbReference type="RefSeq" id="WP_187529603.1">
    <property type="nucleotide sequence ID" value="NZ_CP060724.1"/>
</dbReference>
<comment type="catalytic activity">
    <reaction evidence="10">
        <text>glycerol + ATP = sn-glycerol 3-phosphate + ADP + H(+)</text>
        <dbReference type="Rhea" id="RHEA:21644"/>
        <dbReference type="ChEBI" id="CHEBI:15378"/>
        <dbReference type="ChEBI" id="CHEBI:17754"/>
        <dbReference type="ChEBI" id="CHEBI:30616"/>
        <dbReference type="ChEBI" id="CHEBI:57597"/>
        <dbReference type="ChEBI" id="CHEBI:456216"/>
        <dbReference type="EC" id="2.7.1.30"/>
    </reaction>
</comment>
<feature type="domain" description="Carbohydrate kinase FGGY C-terminal" evidence="15">
    <location>
        <begin position="266"/>
        <end position="453"/>
    </location>
</feature>
<evidence type="ECO:0000256" key="11">
    <source>
        <dbReference type="ARBA" id="ARBA00054633"/>
    </source>
</evidence>
<dbReference type="InterPro" id="IPR018484">
    <property type="entry name" value="FGGY_N"/>
</dbReference>
<dbReference type="PIRSF" id="PIRSF000538">
    <property type="entry name" value="GlpK"/>
    <property type="match status" value="1"/>
</dbReference>
<evidence type="ECO:0000256" key="3">
    <source>
        <dbReference type="ARBA" id="ARBA00012099"/>
    </source>
</evidence>
<dbReference type="Gene3D" id="3.30.420.40">
    <property type="match status" value="2"/>
</dbReference>
<dbReference type="SUPFAM" id="SSF53067">
    <property type="entry name" value="Actin-like ATPase domain"/>
    <property type="match status" value="2"/>
</dbReference>
<evidence type="ECO:0000256" key="9">
    <source>
        <dbReference type="ARBA" id="ARBA00043149"/>
    </source>
</evidence>
<dbReference type="PANTHER" id="PTHR10196:SF69">
    <property type="entry name" value="GLYCEROL KINASE"/>
    <property type="match status" value="1"/>
</dbReference>
<dbReference type="GO" id="GO:0004370">
    <property type="term" value="F:glycerol kinase activity"/>
    <property type="evidence" value="ECO:0007669"/>
    <property type="project" value="UniProtKB-EC"/>
</dbReference>
<name>A0A7G9T6P6_9LACO</name>
<keyword evidence="6 13" id="KW-0418">Kinase</keyword>
<dbReference type="GO" id="GO:0005524">
    <property type="term" value="F:ATP binding"/>
    <property type="evidence" value="ECO:0007669"/>
    <property type="project" value="UniProtKB-KW"/>
</dbReference>
<keyword evidence="4 13" id="KW-0808">Transferase</keyword>
<dbReference type="NCBIfam" id="NF000756">
    <property type="entry name" value="PRK00047.1"/>
    <property type="match status" value="1"/>
</dbReference>
<evidence type="ECO:0000256" key="4">
    <source>
        <dbReference type="ARBA" id="ARBA00022679"/>
    </source>
</evidence>
<dbReference type="NCBIfam" id="TIGR01311">
    <property type="entry name" value="glycerol_kin"/>
    <property type="match status" value="1"/>
</dbReference>
<evidence type="ECO:0000313" key="16">
    <source>
        <dbReference type="EMBL" id="QNN75771.1"/>
    </source>
</evidence>
<dbReference type="PROSITE" id="PS00445">
    <property type="entry name" value="FGGY_KINASES_2"/>
    <property type="match status" value="1"/>
</dbReference>
<keyword evidence="8" id="KW-0067">ATP-binding</keyword>
<comment type="function">
    <text evidence="11">Key enzyme in the regulation of glycerol uptake and metabolism. Catalyzes the phosphorylation of glycerol to yield sn-glycerol 3-phosphate.</text>
</comment>
<dbReference type="PROSITE" id="PS00933">
    <property type="entry name" value="FGGY_KINASES_1"/>
    <property type="match status" value="1"/>
</dbReference>
<evidence type="ECO:0000256" key="2">
    <source>
        <dbReference type="ARBA" id="ARBA00009156"/>
    </source>
</evidence>
<protein>
    <recommendedName>
        <fullName evidence="3">glycerol kinase</fullName>
        <ecNumber evidence="3">2.7.1.30</ecNumber>
    </recommendedName>
    <alternativeName>
        <fullName evidence="9">ATP:glycerol 3-phosphotransferase</fullName>
    </alternativeName>
</protein>
<dbReference type="GO" id="GO:0019563">
    <property type="term" value="P:glycerol catabolic process"/>
    <property type="evidence" value="ECO:0007669"/>
    <property type="project" value="TreeGrafter"/>
</dbReference>
<evidence type="ECO:0000256" key="10">
    <source>
        <dbReference type="ARBA" id="ARBA00052101"/>
    </source>
</evidence>
<proteinExistence type="inferred from homology"/>
<organism evidence="16 17">
    <name type="scientific">Weissella diestrammenae</name>
    <dbReference type="NCBI Taxonomy" id="1162633"/>
    <lineage>
        <taxon>Bacteria</taxon>
        <taxon>Bacillati</taxon>
        <taxon>Bacillota</taxon>
        <taxon>Bacilli</taxon>
        <taxon>Lactobacillales</taxon>
        <taxon>Lactobacillaceae</taxon>
        <taxon>Weissella</taxon>
    </lineage>
</organism>
<dbReference type="AlphaFoldDB" id="A0A7G9T6P6"/>
<keyword evidence="5" id="KW-0547">Nucleotide-binding</keyword>
<evidence type="ECO:0000256" key="13">
    <source>
        <dbReference type="RuleBase" id="RU003733"/>
    </source>
</evidence>
<dbReference type="PANTHER" id="PTHR10196">
    <property type="entry name" value="SUGAR KINASE"/>
    <property type="match status" value="1"/>
</dbReference>
<evidence type="ECO:0000313" key="17">
    <source>
        <dbReference type="Proteomes" id="UP000515800"/>
    </source>
</evidence>
<dbReference type="KEGG" id="wdi:H9L19_02600"/>
<dbReference type="Proteomes" id="UP000515800">
    <property type="component" value="Chromosome"/>
</dbReference>
<reference evidence="16 17" key="1">
    <citation type="submission" date="2020-08" db="EMBL/GenBank/DDBJ databases">
        <title>Genome sequence of Weissella diestrammenae KACC 16890T.</title>
        <authorList>
            <person name="Hyun D.-W."/>
            <person name="Bae J.-W."/>
        </authorList>
    </citation>
    <scope>NUCLEOTIDE SEQUENCE [LARGE SCALE GENOMIC DNA]</scope>
    <source>
        <strain evidence="16 17">KACC 16890</strain>
    </source>
</reference>
<evidence type="ECO:0000256" key="7">
    <source>
        <dbReference type="ARBA" id="ARBA00022798"/>
    </source>
</evidence>
<evidence type="ECO:0000256" key="5">
    <source>
        <dbReference type="ARBA" id="ARBA00022741"/>
    </source>
</evidence>
<comment type="subunit">
    <text evidence="12">Homotetramer and homodimer (in equilibrium).</text>
</comment>
<evidence type="ECO:0000256" key="6">
    <source>
        <dbReference type="ARBA" id="ARBA00022777"/>
    </source>
</evidence>
<dbReference type="Pfam" id="PF02782">
    <property type="entry name" value="FGGY_C"/>
    <property type="match status" value="1"/>
</dbReference>
<dbReference type="InterPro" id="IPR018483">
    <property type="entry name" value="Carb_kinase_FGGY_CS"/>
</dbReference>
<evidence type="ECO:0000256" key="1">
    <source>
        <dbReference type="ARBA" id="ARBA00005190"/>
    </source>
</evidence>
<keyword evidence="17" id="KW-1185">Reference proteome</keyword>
<evidence type="ECO:0000256" key="12">
    <source>
        <dbReference type="ARBA" id="ARBA00063665"/>
    </source>
</evidence>
<accession>A0A7G9T6P6</accession>
<feature type="domain" description="Carbohydrate kinase FGGY N-terminal" evidence="14">
    <location>
        <begin position="8"/>
        <end position="255"/>
    </location>
</feature>
<dbReference type="GO" id="GO:0005829">
    <property type="term" value="C:cytosol"/>
    <property type="evidence" value="ECO:0007669"/>
    <property type="project" value="TreeGrafter"/>
</dbReference>
<gene>
    <name evidence="16" type="primary">glpK</name>
    <name evidence="16" type="ORF">H9L19_02600</name>
</gene>
<dbReference type="FunFam" id="3.30.420.40:FF:000008">
    <property type="entry name" value="Glycerol kinase"/>
    <property type="match status" value="1"/>
</dbReference>
<dbReference type="InterPro" id="IPR000577">
    <property type="entry name" value="Carb_kinase_FGGY"/>
</dbReference>
<comment type="similarity">
    <text evidence="2 13">Belongs to the FGGY kinase family.</text>
</comment>
<dbReference type="InterPro" id="IPR005999">
    <property type="entry name" value="Glycerol_kin"/>
</dbReference>
<evidence type="ECO:0000259" key="15">
    <source>
        <dbReference type="Pfam" id="PF02782"/>
    </source>
</evidence>
<dbReference type="InterPro" id="IPR043129">
    <property type="entry name" value="ATPase_NBD"/>
</dbReference>
<evidence type="ECO:0000259" key="14">
    <source>
        <dbReference type="Pfam" id="PF00370"/>
    </source>
</evidence>
<dbReference type="EC" id="2.7.1.30" evidence="3"/>
<dbReference type="GO" id="GO:0006072">
    <property type="term" value="P:glycerol-3-phosphate metabolic process"/>
    <property type="evidence" value="ECO:0007669"/>
    <property type="project" value="InterPro"/>
</dbReference>
<dbReference type="InterPro" id="IPR018485">
    <property type="entry name" value="FGGY_C"/>
</dbReference>
<dbReference type="CDD" id="cd07786">
    <property type="entry name" value="FGGY_EcGK_like"/>
    <property type="match status" value="1"/>
</dbReference>
<evidence type="ECO:0000256" key="8">
    <source>
        <dbReference type="ARBA" id="ARBA00022840"/>
    </source>
</evidence>
<keyword evidence="7" id="KW-0319">Glycerol metabolism</keyword>